<keyword evidence="6" id="KW-1185">Reference proteome</keyword>
<dbReference type="OrthoDB" id="8584262at2"/>
<keyword evidence="2" id="KW-0238">DNA-binding</keyword>
<keyword evidence="1" id="KW-0805">Transcription regulation</keyword>
<dbReference type="InterPro" id="IPR050679">
    <property type="entry name" value="Bact_HTH_transcr_reg"/>
</dbReference>
<dbReference type="Gene3D" id="1.10.10.10">
    <property type="entry name" value="Winged helix-like DNA-binding domain superfamily/Winged helix DNA-binding domain"/>
    <property type="match status" value="1"/>
</dbReference>
<evidence type="ECO:0000256" key="1">
    <source>
        <dbReference type="ARBA" id="ARBA00023015"/>
    </source>
</evidence>
<dbReference type="InterPro" id="IPR036388">
    <property type="entry name" value="WH-like_DNA-bd_sf"/>
</dbReference>
<dbReference type="AlphaFoldDB" id="A0A3N1GWI6"/>
<dbReference type="FunCoup" id="A0A3N1GWI6">
    <property type="interactions" value="5"/>
</dbReference>
<dbReference type="GO" id="GO:0003700">
    <property type="term" value="F:DNA-binding transcription factor activity"/>
    <property type="evidence" value="ECO:0007669"/>
    <property type="project" value="InterPro"/>
</dbReference>
<dbReference type="RefSeq" id="WP_123380498.1">
    <property type="nucleotide sequence ID" value="NZ_RJKN01000006.1"/>
</dbReference>
<evidence type="ECO:0000256" key="2">
    <source>
        <dbReference type="ARBA" id="ARBA00023125"/>
    </source>
</evidence>
<dbReference type="SUPFAM" id="SSF64288">
    <property type="entry name" value="Chorismate lyase-like"/>
    <property type="match status" value="1"/>
</dbReference>
<dbReference type="SMART" id="SM00866">
    <property type="entry name" value="UTRA"/>
    <property type="match status" value="1"/>
</dbReference>
<dbReference type="PROSITE" id="PS50949">
    <property type="entry name" value="HTH_GNTR"/>
    <property type="match status" value="1"/>
</dbReference>
<feature type="domain" description="HTH gntR-type" evidence="4">
    <location>
        <begin position="7"/>
        <end position="75"/>
    </location>
</feature>
<name>A0A3N1GWI6_9ACTN</name>
<dbReference type="GO" id="GO:0045892">
    <property type="term" value="P:negative regulation of DNA-templated transcription"/>
    <property type="evidence" value="ECO:0007669"/>
    <property type="project" value="TreeGrafter"/>
</dbReference>
<evidence type="ECO:0000256" key="3">
    <source>
        <dbReference type="ARBA" id="ARBA00023163"/>
    </source>
</evidence>
<dbReference type="Pfam" id="PF00392">
    <property type="entry name" value="GntR"/>
    <property type="match status" value="1"/>
</dbReference>
<dbReference type="Gene3D" id="3.40.1410.10">
    <property type="entry name" value="Chorismate lyase-like"/>
    <property type="match status" value="1"/>
</dbReference>
<organism evidence="5 6">
    <name type="scientific">Pseudokineococcus lusitanus</name>
    <dbReference type="NCBI Taxonomy" id="763993"/>
    <lineage>
        <taxon>Bacteria</taxon>
        <taxon>Bacillati</taxon>
        <taxon>Actinomycetota</taxon>
        <taxon>Actinomycetes</taxon>
        <taxon>Kineosporiales</taxon>
        <taxon>Kineosporiaceae</taxon>
        <taxon>Pseudokineococcus</taxon>
    </lineage>
</organism>
<dbReference type="InterPro" id="IPR011663">
    <property type="entry name" value="UTRA"/>
</dbReference>
<gene>
    <name evidence="5" type="ORF">EDC03_2410</name>
</gene>
<reference evidence="5 6" key="1">
    <citation type="journal article" date="2015" name="Stand. Genomic Sci.">
        <title>Genomic Encyclopedia of Bacterial and Archaeal Type Strains, Phase III: the genomes of soil and plant-associated and newly described type strains.</title>
        <authorList>
            <person name="Whitman W.B."/>
            <person name="Woyke T."/>
            <person name="Klenk H.P."/>
            <person name="Zhou Y."/>
            <person name="Lilburn T.G."/>
            <person name="Beck B.J."/>
            <person name="De Vos P."/>
            <person name="Vandamme P."/>
            <person name="Eisen J.A."/>
            <person name="Garrity G."/>
            <person name="Hugenholtz P."/>
            <person name="Kyrpides N.C."/>
        </authorList>
    </citation>
    <scope>NUCLEOTIDE SEQUENCE [LARGE SCALE GENOMIC DNA]</scope>
    <source>
        <strain evidence="5 6">CECT 7306</strain>
    </source>
</reference>
<evidence type="ECO:0000259" key="4">
    <source>
        <dbReference type="PROSITE" id="PS50949"/>
    </source>
</evidence>
<dbReference type="InterPro" id="IPR000524">
    <property type="entry name" value="Tscrpt_reg_HTH_GntR"/>
</dbReference>
<dbReference type="Pfam" id="PF07702">
    <property type="entry name" value="UTRA"/>
    <property type="match status" value="1"/>
</dbReference>
<sequence length="249" mass="27064">MQPTASPARPKHLVVREELAARLDHLPYGAALPTERQLSAELGVARMTLRKAVDHLVAEGRLVRRQGAGTFVAPPKVAQRLHASSFSEDMRARGLRPSARTLRAGRGPAGVAVGACLGVEPTASVLHVVRLRLADDLPMAIEDLHVPADLVPGLTGDELAGRSFYELLEDRYGLTIARGSQTIEPVLVRKSEAAALDVDEGVPAFLFERTTRVTTGRVVEFVRSVYRGDRYRILVDISRPTPSAEDSRP</sequence>
<proteinExistence type="predicted"/>
<dbReference type="InParanoid" id="A0A3N1GWI6"/>
<protein>
    <submittedName>
        <fullName evidence="5">GntR family transcriptional regulator</fullName>
    </submittedName>
</protein>
<dbReference type="GO" id="GO:0003677">
    <property type="term" value="F:DNA binding"/>
    <property type="evidence" value="ECO:0007669"/>
    <property type="project" value="UniProtKB-KW"/>
</dbReference>
<dbReference type="SMART" id="SM00345">
    <property type="entry name" value="HTH_GNTR"/>
    <property type="match status" value="1"/>
</dbReference>
<evidence type="ECO:0000313" key="5">
    <source>
        <dbReference type="EMBL" id="ROP34595.1"/>
    </source>
</evidence>
<comment type="caution">
    <text evidence="5">The sequence shown here is derived from an EMBL/GenBank/DDBJ whole genome shotgun (WGS) entry which is preliminary data.</text>
</comment>
<dbReference type="PRINTS" id="PR00035">
    <property type="entry name" value="HTHGNTR"/>
</dbReference>
<accession>A0A3N1GWI6</accession>
<dbReference type="InterPro" id="IPR036390">
    <property type="entry name" value="WH_DNA-bd_sf"/>
</dbReference>
<dbReference type="Proteomes" id="UP000276232">
    <property type="component" value="Unassembled WGS sequence"/>
</dbReference>
<keyword evidence="3" id="KW-0804">Transcription</keyword>
<dbReference type="InterPro" id="IPR028978">
    <property type="entry name" value="Chorismate_lyase_/UTRA_dom_sf"/>
</dbReference>
<dbReference type="EMBL" id="RJKN01000006">
    <property type="protein sequence ID" value="ROP34595.1"/>
    <property type="molecule type" value="Genomic_DNA"/>
</dbReference>
<evidence type="ECO:0000313" key="6">
    <source>
        <dbReference type="Proteomes" id="UP000276232"/>
    </source>
</evidence>
<dbReference type="PANTHER" id="PTHR44846">
    <property type="entry name" value="MANNOSYL-D-GLYCERATE TRANSPORT/METABOLISM SYSTEM REPRESSOR MNGR-RELATED"/>
    <property type="match status" value="1"/>
</dbReference>
<dbReference type="PANTHER" id="PTHR44846:SF1">
    <property type="entry name" value="MANNOSYL-D-GLYCERATE TRANSPORT_METABOLISM SYSTEM REPRESSOR MNGR-RELATED"/>
    <property type="match status" value="1"/>
</dbReference>
<dbReference type="CDD" id="cd07377">
    <property type="entry name" value="WHTH_GntR"/>
    <property type="match status" value="1"/>
</dbReference>
<dbReference type="SUPFAM" id="SSF46785">
    <property type="entry name" value="Winged helix' DNA-binding domain"/>
    <property type="match status" value="1"/>
</dbReference>